<protein>
    <recommendedName>
        <fullName evidence="3">Rhamnogalacturonase A/B/Epimerase-like pectate lyase domain-containing protein</fullName>
    </recommendedName>
</protein>
<evidence type="ECO:0000259" key="3">
    <source>
        <dbReference type="Pfam" id="PF12708"/>
    </source>
</evidence>
<evidence type="ECO:0000256" key="2">
    <source>
        <dbReference type="SAM" id="SignalP"/>
    </source>
</evidence>
<feature type="domain" description="Rhamnogalacturonase A/B/Epimerase-like pectate lyase" evidence="3">
    <location>
        <begin position="188"/>
        <end position="435"/>
    </location>
</feature>
<dbReference type="GO" id="GO:0004650">
    <property type="term" value="F:polygalacturonase activity"/>
    <property type="evidence" value="ECO:0007669"/>
    <property type="project" value="InterPro"/>
</dbReference>
<keyword evidence="5" id="KW-1185">Reference proteome</keyword>
<accession>A0A0F4ZIU0</accession>
<dbReference type="InterPro" id="IPR012334">
    <property type="entry name" value="Pectin_lyas_fold"/>
</dbReference>
<dbReference type="OrthoDB" id="1046782at2759"/>
<dbReference type="Gene3D" id="2.160.20.10">
    <property type="entry name" value="Single-stranded right-handed beta-helix, Pectin lyase-like"/>
    <property type="match status" value="2"/>
</dbReference>
<sequence>MVAYNALFSWATVLILLLLLDHVSAVLNPDTPGLLPHQRRALRERPLYKRQTNSSTAALDAARKIIDAAVAQQGEYNTHRIKNPKRNTYRSRYDASGSQKRDDGPAPPVLNSTVLEAAALLAEHHALQQQANGTLHTVYSRPKFDKRSLNETEEDQSTVGKRDTSYWLADLGQHGRSPLGGDPSYPVFRNVQDPKFAGGAKGDGVTDDTAAINGRSSAPFSAPPLPLLTLTLPAAIAYGNNCGDNCLSSSIKGTFIYFPPGTYLISAPINAYYYSQLVGNPNDMAVIKTSPGFIGLGAIQSDVYMPNANGDEWYIEQSNFYRQVRNFIVDISDTTTASTAAFHWQVAQATSMFKVSVYASTASDTTQMGFFTENGSGGFMSDVDITGGKYGIYGGNQQYTVRNFYFEQQTAAAICLLWDWGWTWSGLLVSDTPIGLLLIDPTNDSAQPAGSIYVMDSYFKNVETLIKSQVPKSSILETSGITLDNIGMSGVSNVVLFENGDGLAIPTSSPIDFVVIDSTTWGGSPGFGSFFQAYTNRTRSFSTPAPSSSLLGQGRASYARETYFYRARPQYEGIEADSIVNVLDYGAVGDGVADDTAAVQKALDQASLSNVIFFPAGSYRITSTITIPLNCRMTGQVWSQLVASGSEFQNTEAPTPMVKVGNVGDVGTIEISDILFTSIGNLAGLVMVEWNVAAETQGSVAMWDSHFRVGGAMGTELQVAQCPKVTDINLNCIAAAMMMHLTPLSNGYFENVWAWVADHDLDDSQNTMITIAVARGILVESSGPTWLWGTASEHSMLYQYNFFGAANLFAGMIQTESPYFQYTKSTESPGPFNKAIYVSDPGFDDSSCNGTELLCNFAWAAIVDDVDNITIAGAGLYSWFDAYDQSVCVDAQNCQQRLILDNSDNYGFRLSNLVTIGSMEMLSAPNTNTAVLAKENTQAAAHPFWSYLGIYTDDMASDNNDDDKCADDDTRPECSTDPICPDVSFSDLDAVFSAGGQYSDYCLAQYVMDTMNATLGDVIANYTEVNQGYDSVYKYYPKYIKELVTESLTDFMQDSTAKTPGGGAGNKYFQCKFTSGKASATQQCPFSYLQLAPYGTYTMEYNLIDSDGFYSALNSTYGIQKDWVEFGQKKYSSSACNENIYNMTTHNAIKCPTTWITYENIPVLASHIQITNPKTVVEAAMSNISQLQDTFDQMNINMATASWNGPPVDAVQTLSIALFTLMQGIENMAAAKAIASKMSKEKRIELILGILSVALIFLPFLDDVVPEIAGLESIGTMISTMGNVALSIESIVANPLSAPMEIIGALMGPEGREEKGMEDLSSARRLMPDGLMGKFGGEAGRLEGQMTNLFKKACSA</sequence>
<dbReference type="PANTHER" id="PTHR33928:SF2">
    <property type="entry name" value="PECTATE LYASE SUPERFAMILY PROTEIN DOMAIN-CONTAINING PROTEIN-RELATED"/>
    <property type="match status" value="1"/>
</dbReference>
<evidence type="ECO:0000256" key="1">
    <source>
        <dbReference type="SAM" id="MobiDB-lite"/>
    </source>
</evidence>
<dbReference type="CDD" id="cd23668">
    <property type="entry name" value="GH55_beta13glucanase-like"/>
    <property type="match status" value="1"/>
</dbReference>
<dbReference type="SUPFAM" id="SSF51126">
    <property type="entry name" value="Pectin lyase-like"/>
    <property type="match status" value="2"/>
</dbReference>
<feature type="region of interest" description="Disordered" evidence="1">
    <location>
        <begin position="76"/>
        <end position="110"/>
    </location>
</feature>
<proteinExistence type="predicted"/>
<feature type="chain" id="PRO_5002482504" description="Rhamnogalacturonase A/B/Epimerase-like pectate lyase domain-containing protein" evidence="2">
    <location>
        <begin position="26"/>
        <end position="1356"/>
    </location>
</feature>
<feature type="compositionally biased region" description="Basic residues" evidence="1">
    <location>
        <begin position="79"/>
        <end position="89"/>
    </location>
</feature>
<dbReference type="InterPro" id="IPR011050">
    <property type="entry name" value="Pectin_lyase_fold/virulence"/>
</dbReference>
<dbReference type="InterPro" id="IPR024535">
    <property type="entry name" value="RHGA/B-epi-like_pectate_lyase"/>
</dbReference>
<organism evidence="4 5">
    <name type="scientific">Thielaviopsis punctulata</name>
    <dbReference type="NCBI Taxonomy" id="72032"/>
    <lineage>
        <taxon>Eukaryota</taxon>
        <taxon>Fungi</taxon>
        <taxon>Dikarya</taxon>
        <taxon>Ascomycota</taxon>
        <taxon>Pezizomycotina</taxon>
        <taxon>Sordariomycetes</taxon>
        <taxon>Hypocreomycetidae</taxon>
        <taxon>Microascales</taxon>
        <taxon>Ceratocystidaceae</taxon>
        <taxon>Thielaviopsis</taxon>
    </lineage>
</organism>
<reference evidence="4 5" key="1">
    <citation type="submission" date="2015-03" db="EMBL/GenBank/DDBJ databases">
        <authorList>
            <person name="Radwan O."/>
            <person name="Al-Naeli F.A."/>
            <person name="Rendon G.A."/>
            <person name="Fields C."/>
        </authorList>
    </citation>
    <scope>NUCLEOTIDE SEQUENCE [LARGE SCALE GENOMIC DNA]</scope>
    <source>
        <strain evidence="4">CR-DP1</strain>
    </source>
</reference>
<evidence type="ECO:0000313" key="5">
    <source>
        <dbReference type="Proteomes" id="UP000033483"/>
    </source>
</evidence>
<dbReference type="Pfam" id="PF12708">
    <property type="entry name" value="Pect-lyase_RHGA_epim"/>
    <property type="match status" value="2"/>
</dbReference>
<gene>
    <name evidence="4" type="ORF">TD95_001514</name>
</gene>
<evidence type="ECO:0000313" key="4">
    <source>
        <dbReference type="EMBL" id="KKA30026.1"/>
    </source>
</evidence>
<dbReference type="InterPro" id="IPR039279">
    <property type="entry name" value="QRT3-like"/>
</dbReference>
<dbReference type="Proteomes" id="UP000033483">
    <property type="component" value="Unassembled WGS sequence"/>
</dbReference>
<comment type="caution">
    <text evidence="4">The sequence shown here is derived from an EMBL/GenBank/DDBJ whole genome shotgun (WGS) entry which is preliminary data.</text>
</comment>
<keyword evidence="2" id="KW-0732">Signal</keyword>
<name>A0A0F4ZIU0_9PEZI</name>
<dbReference type="EMBL" id="LAEV01000575">
    <property type="protein sequence ID" value="KKA30026.1"/>
    <property type="molecule type" value="Genomic_DNA"/>
</dbReference>
<feature type="domain" description="Rhamnogalacturonase A/B/Epimerase-like pectate lyase" evidence="3">
    <location>
        <begin position="579"/>
        <end position="637"/>
    </location>
</feature>
<feature type="signal peptide" evidence="2">
    <location>
        <begin position="1"/>
        <end position="25"/>
    </location>
</feature>
<dbReference type="PANTHER" id="PTHR33928">
    <property type="entry name" value="POLYGALACTURONASE QRT3"/>
    <property type="match status" value="1"/>
</dbReference>